<dbReference type="Proteomes" id="UP000691718">
    <property type="component" value="Unassembled WGS sequence"/>
</dbReference>
<organism evidence="5 6">
    <name type="scientific">Parnassius apollo</name>
    <name type="common">Apollo butterfly</name>
    <name type="synonym">Papilio apollo</name>
    <dbReference type="NCBI Taxonomy" id="110799"/>
    <lineage>
        <taxon>Eukaryota</taxon>
        <taxon>Metazoa</taxon>
        <taxon>Ecdysozoa</taxon>
        <taxon>Arthropoda</taxon>
        <taxon>Hexapoda</taxon>
        <taxon>Insecta</taxon>
        <taxon>Pterygota</taxon>
        <taxon>Neoptera</taxon>
        <taxon>Endopterygota</taxon>
        <taxon>Lepidoptera</taxon>
        <taxon>Glossata</taxon>
        <taxon>Ditrysia</taxon>
        <taxon>Papilionoidea</taxon>
        <taxon>Papilionidae</taxon>
        <taxon>Parnassiinae</taxon>
        <taxon>Parnassini</taxon>
        <taxon>Parnassius</taxon>
        <taxon>Parnassius</taxon>
    </lineage>
</organism>
<feature type="region of interest" description="Disordered" evidence="3">
    <location>
        <begin position="987"/>
        <end position="1014"/>
    </location>
</feature>
<gene>
    <name evidence="5" type="ORF">PAPOLLO_LOCUS12672</name>
</gene>
<dbReference type="InterPro" id="IPR004087">
    <property type="entry name" value="KH_dom"/>
</dbReference>
<comment type="caution">
    <text evidence="5">The sequence shown here is derived from an EMBL/GenBank/DDBJ whole genome shotgun (WGS) entry which is preliminary data.</text>
</comment>
<evidence type="ECO:0000313" key="6">
    <source>
        <dbReference type="Proteomes" id="UP000691718"/>
    </source>
</evidence>
<feature type="region of interest" description="Disordered" evidence="3">
    <location>
        <begin position="640"/>
        <end position="666"/>
    </location>
</feature>
<feature type="domain" description="K Homology" evidence="4">
    <location>
        <begin position="235"/>
        <end position="309"/>
    </location>
</feature>
<evidence type="ECO:0000256" key="2">
    <source>
        <dbReference type="PROSITE-ProRule" id="PRU00117"/>
    </source>
</evidence>
<dbReference type="OrthoDB" id="271862at2759"/>
<feature type="region of interest" description="Disordered" evidence="3">
    <location>
        <begin position="531"/>
        <end position="561"/>
    </location>
</feature>
<keyword evidence="2" id="KW-0694">RNA-binding</keyword>
<dbReference type="InterPro" id="IPR054727">
    <property type="entry name" value="BICC1_KH"/>
</dbReference>
<dbReference type="AlphaFoldDB" id="A0A8S3X270"/>
<feature type="compositionally biased region" description="Polar residues" evidence="3">
    <location>
        <begin position="1000"/>
        <end position="1014"/>
    </location>
</feature>
<evidence type="ECO:0000256" key="1">
    <source>
        <dbReference type="ARBA" id="ARBA00022737"/>
    </source>
</evidence>
<reference evidence="5" key="1">
    <citation type="submission" date="2021-04" db="EMBL/GenBank/DDBJ databases">
        <authorList>
            <person name="Tunstrom K."/>
        </authorList>
    </citation>
    <scope>NUCLEOTIDE SEQUENCE</scope>
</reference>
<feature type="compositionally biased region" description="Polar residues" evidence="3">
    <location>
        <begin position="26"/>
        <end position="37"/>
    </location>
</feature>
<dbReference type="SMART" id="SM00322">
    <property type="entry name" value="KH"/>
    <property type="match status" value="2"/>
</dbReference>
<proteinExistence type="predicted"/>
<keyword evidence="6" id="KW-1185">Reference proteome</keyword>
<protein>
    <submittedName>
        <fullName evidence="5">(apollo) hypothetical protein</fullName>
    </submittedName>
</protein>
<feature type="region of interest" description="Disordered" evidence="3">
    <location>
        <begin position="573"/>
        <end position="624"/>
    </location>
</feature>
<feature type="compositionally biased region" description="Basic residues" evidence="3">
    <location>
        <begin position="678"/>
        <end position="687"/>
    </location>
</feature>
<dbReference type="GO" id="GO:0003723">
    <property type="term" value="F:RNA binding"/>
    <property type="evidence" value="ECO:0007669"/>
    <property type="project" value="UniProtKB-UniRule"/>
</dbReference>
<evidence type="ECO:0000259" key="4">
    <source>
        <dbReference type="SMART" id="SM00322"/>
    </source>
</evidence>
<dbReference type="PANTHER" id="PTHR10627">
    <property type="entry name" value="SCP160"/>
    <property type="match status" value="1"/>
</dbReference>
<evidence type="ECO:0000256" key="3">
    <source>
        <dbReference type="SAM" id="MobiDB-lite"/>
    </source>
</evidence>
<keyword evidence="1" id="KW-0677">Repeat</keyword>
<dbReference type="Pfam" id="PF00013">
    <property type="entry name" value="KH_1"/>
    <property type="match status" value="2"/>
</dbReference>
<sequence>MASTNFLTVKTHLSEFKNNSDRDTMSEASESGTSNSVTSAEDLQKLAVILGLNSAEDVYQERFRVDRRRLEGMLADPHVRVAGRLDDVKLAREKIMQVLDTRGGLTIKRVMEETGCHIHFPDSNRTSTMEKSNQVSIAGDMERVERARARVRALTPLVFCFELPIVAPSQPLPDINSPYVQQVQEKYNVQVMVRNRPKLHANLLVVKGVQWEVQATMEATELLMKYMCGPLASQTQVQMSVEISAMHHGVVVGRGAEQLKAIVRATRAQIMFPDADDPNIPALRKSCVTITGGMKDVYAARQQLVGSLPLVVIFDVSEEACRIENDMAAKLMQKYNVYISIRRKPKQGIASVVIKGIERCAGDIYDARRELLGGNEPPVTAEIPESYNIPAMPAGAINFGAFNPFSPSNGSAASPCSPFLDLGFSSGLLGAPLSPASPPPFPTLSPHAPPHAACPPHAARPPPATRPLDDPLAPAACTDTLPRATKQRPAYVQEPARFMESDVRKRRNGWHAAAGGGAAVLPANDGRWQACGDGSNMVSPSVSPISKAHSPANSADNDRSHQGQFVAVRRQQRGFADRVAHQQGAQPRALRRQRPLPPSNVASPSVSHISKAHSPANSADNDRSHQGQFVVVQRQQRGFADRVAHQQGAQPRELRRQRPLPSRSVCCSTTAATWLRRSCRPSARRTAPRPPQTTTAHTKVSLLQYDGSNVASPSVSPISKAHSPAPSADNDRSHQGQFVAVRRQQRGFAERVTHQQGAQPRALRRQRPLPPRSVCCSTTAATSLRRACHPSARRTAPRPPQTTTAPTKVSLLQYDGSNVASPSVSPISKAHSPAPSADNDRSHQELVSLISELPLSARRAVGCEKKTLQTLGKLSPLADYRKQRAEADKAMRENVGSGYRIPTGRWSGYYFSHTSPVPISLNENEGSTTPEKGWNSSELVRPNIVETLASPPQATKKPCRYQQLYDLLRDIGLQKYIELQKQANAFKSNGTPSERKLINSPPQYNTATLSQDKW</sequence>
<dbReference type="EMBL" id="CAJQZP010000895">
    <property type="protein sequence ID" value="CAG4994704.1"/>
    <property type="molecule type" value="Genomic_DNA"/>
</dbReference>
<feature type="compositionally biased region" description="Basic residues" evidence="3">
    <location>
        <begin position="786"/>
        <end position="796"/>
    </location>
</feature>
<feature type="compositionally biased region" description="Polar residues" evidence="3">
    <location>
        <begin position="706"/>
        <end position="717"/>
    </location>
</feature>
<dbReference type="InterPro" id="IPR004088">
    <property type="entry name" value="KH_dom_type_1"/>
</dbReference>
<evidence type="ECO:0000313" key="5">
    <source>
        <dbReference type="EMBL" id="CAG4994704.1"/>
    </source>
</evidence>
<feature type="region of interest" description="Disordered" evidence="3">
    <location>
        <begin position="747"/>
        <end position="843"/>
    </location>
</feature>
<name>A0A8S3X270_PARAO</name>
<dbReference type="Pfam" id="PF22985">
    <property type="entry name" value="KH_BICC1"/>
    <property type="match status" value="2"/>
</dbReference>
<feature type="region of interest" description="Disordered" evidence="3">
    <location>
        <begin position="18"/>
        <end position="37"/>
    </location>
</feature>
<feature type="region of interest" description="Disordered" evidence="3">
    <location>
        <begin position="678"/>
        <end position="734"/>
    </location>
</feature>
<accession>A0A8S3X270</accession>
<dbReference type="PROSITE" id="PS50084">
    <property type="entry name" value="KH_TYPE_1"/>
    <property type="match status" value="2"/>
</dbReference>
<dbReference type="GO" id="GO:0005737">
    <property type="term" value="C:cytoplasm"/>
    <property type="evidence" value="ECO:0007669"/>
    <property type="project" value="TreeGrafter"/>
</dbReference>
<feature type="compositionally biased region" description="Polar residues" evidence="3">
    <location>
        <begin position="815"/>
        <end position="826"/>
    </location>
</feature>
<dbReference type="PANTHER" id="PTHR10627:SF69">
    <property type="entry name" value="PROTEIN BICAUDAL C"/>
    <property type="match status" value="1"/>
</dbReference>
<feature type="domain" description="K Homology" evidence="4">
    <location>
        <begin position="82"/>
        <end position="156"/>
    </location>
</feature>